<evidence type="ECO:0000313" key="1">
    <source>
        <dbReference type="EMBL" id="SDC91429.1"/>
    </source>
</evidence>
<dbReference type="AlphaFoldDB" id="A0A1G6QGA7"/>
<gene>
    <name evidence="1" type="ORF">SAMN05216576_1085</name>
</gene>
<proteinExistence type="predicted"/>
<accession>A0A1G6QGA7</accession>
<evidence type="ECO:0000313" key="2">
    <source>
        <dbReference type="Proteomes" id="UP000199467"/>
    </source>
</evidence>
<name>A0A1G6QGA7_9GAMM</name>
<organism evidence="1 2">
    <name type="scientific">Ectopseudomonas chengduensis</name>
    <dbReference type="NCBI Taxonomy" id="489632"/>
    <lineage>
        <taxon>Bacteria</taxon>
        <taxon>Pseudomonadati</taxon>
        <taxon>Pseudomonadota</taxon>
        <taxon>Gammaproteobacteria</taxon>
        <taxon>Pseudomonadales</taxon>
        <taxon>Pseudomonadaceae</taxon>
        <taxon>Ectopseudomonas</taxon>
    </lineage>
</organism>
<dbReference type="EMBL" id="FMZQ01000008">
    <property type="protein sequence ID" value="SDC91429.1"/>
    <property type="molecule type" value="Genomic_DNA"/>
</dbReference>
<dbReference type="RefSeq" id="WP_167375886.1">
    <property type="nucleotide sequence ID" value="NZ_FMZQ01000008.1"/>
</dbReference>
<reference evidence="2" key="1">
    <citation type="submission" date="2016-10" db="EMBL/GenBank/DDBJ databases">
        <authorList>
            <person name="Varghese N."/>
            <person name="Submissions S."/>
        </authorList>
    </citation>
    <scope>NUCLEOTIDE SEQUENCE [LARGE SCALE GENOMIC DNA]</scope>
    <source>
        <strain evidence="2">DSM 26382</strain>
    </source>
</reference>
<keyword evidence="2" id="KW-1185">Reference proteome</keyword>
<dbReference type="Proteomes" id="UP000199467">
    <property type="component" value="Unassembled WGS sequence"/>
</dbReference>
<sequence>MNPPFYTQAAFAALAGVPVEQVAYWIRTGTVESVKLGKTRVVLFTGVNQ</sequence>
<protein>
    <submittedName>
        <fullName evidence="1">Uncharacterized protein</fullName>
    </submittedName>
</protein>